<keyword evidence="1" id="KW-0472">Membrane</keyword>
<dbReference type="GO" id="GO:0005524">
    <property type="term" value="F:ATP binding"/>
    <property type="evidence" value="ECO:0007669"/>
    <property type="project" value="InterPro"/>
</dbReference>
<dbReference type="FunFam" id="1.10.510.10:FF:000463">
    <property type="entry name" value="Serine/threonine-protein kinase/endoribonuclease IRE1a"/>
    <property type="match status" value="1"/>
</dbReference>
<dbReference type="Gene3D" id="1.10.510.10">
    <property type="entry name" value="Transferase(Phosphotransferase) domain 1"/>
    <property type="match status" value="1"/>
</dbReference>
<protein>
    <submittedName>
        <fullName evidence="3">Ribonuclease 2-5A family protein</fullName>
    </submittedName>
</protein>
<gene>
    <name evidence="3" type="ORF">MUK42_37515</name>
</gene>
<sequence length="288" mass="32076">MLPSPRSVVFYAVLAIGFLVSGVLTPVVLEPSASPYPGLSFPVASTGEISAAEKWSDRLLSTDLVPVEKSPPGVLRAGSRSLMSLDENKHGRFFLALPNGTIYFMNKSTKPQWKLLIAKGNSTNIARDIVSGIAHLHELGIIHRDLKPQNVLISNDRHLYAKLSDMGISKRLLEDMSSLSRNATGYGSSGWQAPEQLLHERQTRAVDLFSLGCILFFCITKGKHPFGKSFERDANIINNRMDLFLVDHIPEAEHLLCQLLQRDPKMRKHLDLFLKDLICTLQVDSQSF</sequence>
<keyword evidence="1" id="KW-0812">Transmembrane</keyword>
<keyword evidence="4" id="KW-1185">Reference proteome</keyword>
<organism evidence="3 4">
    <name type="scientific">Musa troglodytarum</name>
    <name type="common">fe'i banana</name>
    <dbReference type="NCBI Taxonomy" id="320322"/>
    <lineage>
        <taxon>Eukaryota</taxon>
        <taxon>Viridiplantae</taxon>
        <taxon>Streptophyta</taxon>
        <taxon>Embryophyta</taxon>
        <taxon>Tracheophyta</taxon>
        <taxon>Spermatophyta</taxon>
        <taxon>Magnoliopsida</taxon>
        <taxon>Liliopsida</taxon>
        <taxon>Zingiberales</taxon>
        <taxon>Musaceae</taxon>
        <taxon>Musa</taxon>
    </lineage>
</organism>
<dbReference type="GO" id="GO:0051082">
    <property type="term" value="F:unfolded protein binding"/>
    <property type="evidence" value="ECO:0007669"/>
    <property type="project" value="TreeGrafter"/>
</dbReference>
<evidence type="ECO:0000259" key="2">
    <source>
        <dbReference type="PROSITE" id="PS50011"/>
    </source>
</evidence>
<feature type="transmembrane region" description="Helical" evidence="1">
    <location>
        <begin position="7"/>
        <end position="29"/>
    </location>
</feature>
<dbReference type="OrthoDB" id="63989at2759"/>
<dbReference type="SMART" id="SM00220">
    <property type="entry name" value="S_TKc"/>
    <property type="match status" value="1"/>
</dbReference>
<evidence type="ECO:0000313" key="4">
    <source>
        <dbReference type="Proteomes" id="UP001055439"/>
    </source>
</evidence>
<dbReference type="PROSITE" id="PS50011">
    <property type="entry name" value="PROTEIN_KINASE_DOM"/>
    <property type="match status" value="1"/>
</dbReference>
<evidence type="ECO:0000256" key="1">
    <source>
        <dbReference type="SAM" id="Phobius"/>
    </source>
</evidence>
<keyword evidence="1" id="KW-1133">Transmembrane helix</keyword>
<dbReference type="SUPFAM" id="SSF56112">
    <property type="entry name" value="Protein kinase-like (PK-like)"/>
    <property type="match status" value="1"/>
</dbReference>
<dbReference type="GO" id="GO:0004674">
    <property type="term" value="F:protein serine/threonine kinase activity"/>
    <property type="evidence" value="ECO:0007669"/>
    <property type="project" value="InterPro"/>
</dbReference>
<reference evidence="3" key="1">
    <citation type="submission" date="2022-05" db="EMBL/GenBank/DDBJ databases">
        <title>The Musa troglodytarum L. genome provides insights into the mechanism of non-climacteric behaviour and enrichment of carotenoids.</title>
        <authorList>
            <person name="Wang J."/>
        </authorList>
    </citation>
    <scope>NUCLEOTIDE SEQUENCE</scope>
    <source>
        <tissue evidence="3">Leaf</tissue>
    </source>
</reference>
<dbReference type="InterPro" id="IPR011009">
    <property type="entry name" value="Kinase-like_dom_sf"/>
</dbReference>
<proteinExistence type="predicted"/>
<dbReference type="InterPro" id="IPR045133">
    <property type="entry name" value="IRE1/2-like"/>
</dbReference>
<evidence type="ECO:0000313" key="3">
    <source>
        <dbReference type="EMBL" id="URE32847.1"/>
    </source>
</evidence>
<dbReference type="PROSITE" id="PS00108">
    <property type="entry name" value="PROTEIN_KINASE_ST"/>
    <property type="match status" value="1"/>
</dbReference>
<dbReference type="EMBL" id="CP097510">
    <property type="protein sequence ID" value="URE32847.1"/>
    <property type="molecule type" value="Genomic_DNA"/>
</dbReference>
<dbReference type="Proteomes" id="UP001055439">
    <property type="component" value="Chromosome 8"/>
</dbReference>
<dbReference type="AlphaFoldDB" id="A0A9E7HMW6"/>
<dbReference type="Pfam" id="PF00069">
    <property type="entry name" value="Pkinase"/>
    <property type="match status" value="1"/>
</dbReference>
<dbReference type="PANTHER" id="PTHR13954">
    <property type="entry name" value="IRE1-RELATED"/>
    <property type="match status" value="1"/>
</dbReference>
<dbReference type="InterPro" id="IPR008271">
    <property type="entry name" value="Ser/Thr_kinase_AS"/>
</dbReference>
<name>A0A9E7HMW6_9LILI</name>
<dbReference type="GO" id="GO:0004521">
    <property type="term" value="F:RNA endonuclease activity"/>
    <property type="evidence" value="ECO:0007669"/>
    <property type="project" value="InterPro"/>
</dbReference>
<accession>A0A9E7HMW6</accession>
<dbReference type="GO" id="GO:1990604">
    <property type="term" value="C:IRE1-TRAF2-ASK1 complex"/>
    <property type="evidence" value="ECO:0007669"/>
    <property type="project" value="TreeGrafter"/>
</dbReference>
<feature type="domain" description="Protein kinase" evidence="2">
    <location>
        <begin position="1"/>
        <end position="288"/>
    </location>
</feature>
<dbReference type="PANTHER" id="PTHR13954:SF6">
    <property type="entry name" value="NON-SPECIFIC SERINE_THREONINE PROTEIN KINASE"/>
    <property type="match status" value="1"/>
</dbReference>
<dbReference type="GO" id="GO:0036498">
    <property type="term" value="P:IRE1-mediated unfolded protein response"/>
    <property type="evidence" value="ECO:0007669"/>
    <property type="project" value="TreeGrafter"/>
</dbReference>
<dbReference type="InterPro" id="IPR000719">
    <property type="entry name" value="Prot_kinase_dom"/>
</dbReference>